<sequence length="75" mass="8543">RPTWNYSKVEPVSGNYYPINSRIWIKDSNRQLTVLTDRSEGGASIQDGSIEIMLHRRTLYDDALGVSEPLNETAF</sequence>
<dbReference type="InterPro" id="IPR011682">
    <property type="entry name" value="Glyco_hydro_38_C"/>
</dbReference>
<evidence type="ECO:0000313" key="3">
    <source>
        <dbReference type="EMBL" id="CAF4394722.1"/>
    </source>
</evidence>
<evidence type="ECO:0000313" key="4">
    <source>
        <dbReference type="Proteomes" id="UP000676336"/>
    </source>
</evidence>
<dbReference type="EMBL" id="CAJOBI010056069">
    <property type="protein sequence ID" value="CAF4394458.1"/>
    <property type="molecule type" value="Genomic_DNA"/>
</dbReference>
<dbReference type="Proteomes" id="UP000676336">
    <property type="component" value="Unassembled WGS sequence"/>
</dbReference>
<dbReference type="GO" id="GO:0030246">
    <property type="term" value="F:carbohydrate binding"/>
    <property type="evidence" value="ECO:0007669"/>
    <property type="project" value="InterPro"/>
</dbReference>
<dbReference type="GO" id="GO:0004559">
    <property type="term" value="F:alpha-mannosidase activity"/>
    <property type="evidence" value="ECO:0007669"/>
    <property type="project" value="InterPro"/>
</dbReference>
<dbReference type="PANTHER" id="PTHR11607">
    <property type="entry name" value="ALPHA-MANNOSIDASE"/>
    <property type="match status" value="1"/>
</dbReference>
<dbReference type="Gene3D" id="2.70.98.30">
    <property type="entry name" value="Golgi alpha-mannosidase II, domain 4"/>
    <property type="match status" value="1"/>
</dbReference>
<dbReference type="Pfam" id="PF07748">
    <property type="entry name" value="Glyco_hydro_38C"/>
    <property type="match status" value="1"/>
</dbReference>
<proteinExistence type="predicted"/>
<evidence type="ECO:0000259" key="1">
    <source>
        <dbReference type="Pfam" id="PF07748"/>
    </source>
</evidence>
<accession>A0A8S2VPC6</accession>
<feature type="domain" description="Glycosyl hydrolase family 38 C-terminal" evidence="1">
    <location>
        <begin position="3"/>
        <end position="63"/>
    </location>
</feature>
<evidence type="ECO:0000313" key="2">
    <source>
        <dbReference type="EMBL" id="CAF4394458.1"/>
    </source>
</evidence>
<gene>
    <name evidence="2" type="ORF">SMN809_LOCUS30158</name>
    <name evidence="3" type="ORF">SMN809_LOCUS30170</name>
</gene>
<comment type="caution">
    <text evidence="3">The sequence shown here is derived from an EMBL/GenBank/DDBJ whole genome shotgun (WGS) entry which is preliminary data.</text>
</comment>
<reference evidence="3" key="1">
    <citation type="submission" date="2021-02" db="EMBL/GenBank/DDBJ databases">
        <authorList>
            <person name="Nowell W R."/>
        </authorList>
    </citation>
    <scope>NUCLEOTIDE SEQUENCE</scope>
</reference>
<protein>
    <recommendedName>
        <fullName evidence="1">Glycosyl hydrolase family 38 C-terminal domain-containing protein</fullName>
    </recommendedName>
</protein>
<dbReference type="SUPFAM" id="SSF74650">
    <property type="entry name" value="Galactose mutarotase-like"/>
    <property type="match status" value="1"/>
</dbReference>
<dbReference type="PANTHER" id="PTHR11607:SF3">
    <property type="entry name" value="LYSOSOMAL ALPHA-MANNOSIDASE"/>
    <property type="match status" value="1"/>
</dbReference>
<feature type="non-terminal residue" evidence="3">
    <location>
        <position position="75"/>
    </location>
</feature>
<name>A0A8S2VPC6_9BILA</name>
<dbReference type="EMBL" id="CAJOBI010056127">
    <property type="protein sequence ID" value="CAF4394722.1"/>
    <property type="molecule type" value="Genomic_DNA"/>
</dbReference>
<dbReference type="GO" id="GO:0006013">
    <property type="term" value="P:mannose metabolic process"/>
    <property type="evidence" value="ECO:0007669"/>
    <property type="project" value="InterPro"/>
</dbReference>
<dbReference type="GO" id="GO:0005764">
    <property type="term" value="C:lysosome"/>
    <property type="evidence" value="ECO:0007669"/>
    <property type="project" value="TreeGrafter"/>
</dbReference>
<organism evidence="3 4">
    <name type="scientific">Rotaria magnacalcarata</name>
    <dbReference type="NCBI Taxonomy" id="392030"/>
    <lineage>
        <taxon>Eukaryota</taxon>
        <taxon>Metazoa</taxon>
        <taxon>Spiralia</taxon>
        <taxon>Gnathifera</taxon>
        <taxon>Rotifera</taxon>
        <taxon>Eurotatoria</taxon>
        <taxon>Bdelloidea</taxon>
        <taxon>Philodinida</taxon>
        <taxon>Philodinidae</taxon>
        <taxon>Rotaria</taxon>
    </lineage>
</organism>
<dbReference type="AlphaFoldDB" id="A0A8S2VPC6"/>
<dbReference type="InterPro" id="IPR050843">
    <property type="entry name" value="Glycosyl_Hydrlase_38"/>
</dbReference>
<feature type="non-terminal residue" evidence="3">
    <location>
        <position position="1"/>
    </location>
</feature>
<dbReference type="InterPro" id="IPR011013">
    <property type="entry name" value="Gal_mutarotase_sf_dom"/>
</dbReference>